<evidence type="ECO:0000259" key="6">
    <source>
        <dbReference type="Pfam" id="PF01555"/>
    </source>
</evidence>
<feature type="domain" description="DNA methylase N-4/N-6" evidence="6">
    <location>
        <begin position="133"/>
        <end position="206"/>
    </location>
</feature>
<organism evidence="7 8">
    <name type="scientific">Azospirillum himalayense</name>
    <dbReference type="NCBI Taxonomy" id="654847"/>
    <lineage>
        <taxon>Bacteria</taxon>
        <taxon>Pseudomonadati</taxon>
        <taxon>Pseudomonadota</taxon>
        <taxon>Alphaproteobacteria</taxon>
        <taxon>Rhodospirillales</taxon>
        <taxon>Azospirillaceae</taxon>
        <taxon>Azospirillum</taxon>
    </lineage>
</organism>
<dbReference type="InterPro" id="IPR002052">
    <property type="entry name" value="DNA_methylase_N6_adenine_CS"/>
</dbReference>
<sequence>MVERVEIGDAVLFCGDCRDVLPTLTGVDAVVSDPPYGIAFRHSGKGAAVAGAKSVRRHAVSIAGDAEPFDPTPFIEYPAVVLFGANHFAHRLPPSGGWLVWDKRDGMASNSFSDCEMAWTKGVGNAARLFRYLWNGVCQAGEKGNKRHHPTQKPIALMQWCISQLPMNASVILDPYMGSGTTGVAAVRCGRRFIGCEIDRRYFDIACSRIEATYQQADLFMSPPASRTACPGLFDAPAIQTAAE</sequence>
<dbReference type="PROSITE" id="PS00092">
    <property type="entry name" value="N6_MTASE"/>
    <property type="match status" value="1"/>
</dbReference>
<comment type="catalytic activity">
    <reaction evidence="4">
        <text>a 2'-deoxyadenosine in DNA + S-adenosyl-L-methionine = an N(6)-methyl-2'-deoxyadenosine in DNA + S-adenosyl-L-homocysteine + H(+)</text>
        <dbReference type="Rhea" id="RHEA:15197"/>
        <dbReference type="Rhea" id="RHEA-COMP:12418"/>
        <dbReference type="Rhea" id="RHEA-COMP:12419"/>
        <dbReference type="ChEBI" id="CHEBI:15378"/>
        <dbReference type="ChEBI" id="CHEBI:57856"/>
        <dbReference type="ChEBI" id="CHEBI:59789"/>
        <dbReference type="ChEBI" id="CHEBI:90615"/>
        <dbReference type="ChEBI" id="CHEBI:90616"/>
        <dbReference type="EC" id="2.1.1.72"/>
    </reaction>
</comment>
<comment type="caution">
    <text evidence="7">The sequence shown here is derived from an EMBL/GenBank/DDBJ whole genome shotgun (WGS) entry which is preliminary data.</text>
</comment>
<evidence type="ECO:0000256" key="2">
    <source>
        <dbReference type="ARBA" id="ARBA00022603"/>
    </source>
</evidence>
<accession>A0ABW0G0A4</accession>
<dbReference type="Gene3D" id="3.40.50.150">
    <property type="entry name" value="Vaccinia Virus protein VP39"/>
    <property type="match status" value="1"/>
</dbReference>
<evidence type="ECO:0000256" key="5">
    <source>
        <dbReference type="RuleBase" id="RU362026"/>
    </source>
</evidence>
<dbReference type="InterPro" id="IPR029063">
    <property type="entry name" value="SAM-dependent_MTases_sf"/>
</dbReference>
<dbReference type="RefSeq" id="WP_376993349.1">
    <property type="nucleotide sequence ID" value="NZ_JBHSLC010000002.1"/>
</dbReference>
<comment type="similarity">
    <text evidence="1 5">Belongs to the N(4)/N(6)-methyltransferase family.</text>
</comment>
<dbReference type="EMBL" id="JBHSLC010000002">
    <property type="protein sequence ID" value="MFC5353522.1"/>
    <property type="molecule type" value="Genomic_DNA"/>
</dbReference>
<reference evidence="8" key="1">
    <citation type="journal article" date="2019" name="Int. J. Syst. Evol. Microbiol.">
        <title>The Global Catalogue of Microorganisms (GCM) 10K type strain sequencing project: providing services to taxonomists for standard genome sequencing and annotation.</title>
        <authorList>
            <consortium name="The Broad Institute Genomics Platform"/>
            <consortium name="The Broad Institute Genome Sequencing Center for Infectious Disease"/>
            <person name="Wu L."/>
            <person name="Ma J."/>
        </authorList>
    </citation>
    <scope>NUCLEOTIDE SEQUENCE [LARGE SCALE GENOMIC DNA]</scope>
    <source>
        <strain evidence="8">CCUG 58760</strain>
    </source>
</reference>
<evidence type="ECO:0000313" key="7">
    <source>
        <dbReference type="EMBL" id="MFC5353522.1"/>
    </source>
</evidence>
<keyword evidence="2" id="KW-0489">Methyltransferase</keyword>
<dbReference type="PANTHER" id="PTHR13370:SF24">
    <property type="entry name" value="TYPE III RESTRICTION-MODIFICATION ENZYME STYLTI MOD SUBUNIT"/>
    <property type="match status" value="1"/>
</dbReference>
<evidence type="ECO:0000256" key="1">
    <source>
        <dbReference type="ARBA" id="ARBA00006594"/>
    </source>
</evidence>
<keyword evidence="3" id="KW-0808">Transferase</keyword>
<evidence type="ECO:0000313" key="8">
    <source>
        <dbReference type="Proteomes" id="UP001596166"/>
    </source>
</evidence>
<dbReference type="Pfam" id="PF01555">
    <property type="entry name" value="N6_N4_Mtase"/>
    <property type="match status" value="1"/>
</dbReference>
<proteinExistence type="inferred from homology"/>
<dbReference type="PRINTS" id="PR00508">
    <property type="entry name" value="S21N4MTFRASE"/>
</dbReference>
<dbReference type="InterPro" id="IPR002941">
    <property type="entry name" value="DNA_methylase_N4/N6"/>
</dbReference>
<dbReference type="Proteomes" id="UP001596166">
    <property type="component" value="Unassembled WGS sequence"/>
</dbReference>
<dbReference type="PANTHER" id="PTHR13370">
    <property type="entry name" value="RNA METHYLASE-RELATED"/>
    <property type="match status" value="1"/>
</dbReference>
<dbReference type="InterPro" id="IPR001091">
    <property type="entry name" value="RM_Methyltransferase"/>
</dbReference>
<protein>
    <recommendedName>
        <fullName evidence="5">Methyltransferase</fullName>
        <ecNumber evidence="5">2.1.1.-</ecNumber>
    </recommendedName>
</protein>
<dbReference type="SUPFAM" id="SSF53335">
    <property type="entry name" value="S-adenosyl-L-methionine-dependent methyltransferases"/>
    <property type="match status" value="1"/>
</dbReference>
<name>A0ABW0G0A4_9PROT</name>
<evidence type="ECO:0000256" key="4">
    <source>
        <dbReference type="ARBA" id="ARBA00047942"/>
    </source>
</evidence>
<dbReference type="EC" id="2.1.1.-" evidence="5"/>
<keyword evidence="8" id="KW-1185">Reference proteome</keyword>
<evidence type="ECO:0000256" key="3">
    <source>
        <dbReference type="ARBA" id="ARBA00022679"/>
    </source>
</evidence>
<gene>
    <name evidence="7" type="ORF">ACFPMG_00755</name>
</gene>